<evidence type="ECO:0000313" key="2">
    <source>
        <dbReference type="EMBL" id="MEH7827716.1"/>
    </source>
</evidence>
<comment type="caution">
    <text evidence="2">The sequence shown here is derived from an EMBL/GenBank/DDBJ whole genome shotgun (WGS) entry which is preliminary data.</text>
</comment>
<keyword evidence="3" id="KW-1185">Reference proteome</keyword>
<dbReference type="SUPFAM" id="SSF69618">
    <property type="entry name" value="HemD-like"/>
    <property type="match status" value="1"/>
</dbReference>
<dbReference type="CDD" id="cd06578">
    <property type="entry name" value="HemD"/>
    <property type="match status" value="1"/>
</dbReference>
<dbReference type="Pfam" id="PF02602">
    <property type="entry name" value="HEM4"/>
    <property type="match status" value="1"/>
</dbReference>
<dbReference type="EC" id="4.2.1.75" evidence="2"/>
<organism evidence="2 3">
    <name type="scientific">Gemmobacter denitrificans</name>
    <dbReference type="NCBI Taxonomy" id="3123040"/>
    <lineage>
        <taxon>Bacteria</taxon>
        <taxon>Pseudomonadati</taxon>
        <taxon>Pseudomonadota</taxon>
        <taxon>Alphaproteobacteria</taxon>
        <taxon>Rhodobacterales</taxon>
        <taxon>Paracoccaceae</taxon>
        <taxon>Gemmobacter</taxon>
    </lineage>
</organism>
<dbReference type="Proteomes" id="UP001431963">
    <property type="component" value="Unassembled WGS sequence"/>
</dbReference>
<dbReference type="InterPro" id="IPR003754">
    <property type="entry name" value="4pyrrol_synth_uPrphyn_synth"/>
</dbReference>
<dbReference type="Gene3D" id="3.40.50.10090">
    <property type="match status" value="2"/>
</dbReference>
<protein>
    <submittedName>
        <fullName evidence="2">Uroporphyrinogen-III synthase</fullName>
        <ecNumber evidence="2">4.2.1.75</ecNumber>
    </submittedName>
</protein>
<keyword evidence="2" id="KW-0456">Lyase</keyword>
<feature type="domain" description="Tetrapyrrole biosynthesis uroporphyrinogen III synthase" evidence="1">
    <location>
        <begin position="32"/>
        <end position="230"/>
    </location>
</feature>
<accession>A0ABU8BSQ1</accession>
<reference evidence="2" key="1">
    <citation type="submission" date="2024-02" db="EMBL/GenBank/DDBJ databases">
        <title>Genome sequences of strain Gemmobacter sp. JM10B15.</title>
        <authorList>
            <person name="Zhang M."/>
        </authorList>
    </citation>
    <scope>NUCLEOTIDE SEQUENCE</scope>
    <source>
        <strain evidence="2">JM10B15</strain>
    </source>
</reference>
<gene>
    <name evidence="2" type="ORF">V6590_06125</name>
</gene>
<dbReference type="EMBL" id="JBALHR010000003">
    <property type="protein sequence ID" value="MEH7827716.1"/>
    <property type="molecule type" value="Genomic_DNA"/>
</dbReference>
<dbReference type="InterPro" id="IPR036108">
    <property type="entry name" value="4pyrrol_syn_uPrphyn_synt_sf"/>
</dbReference>
<dbReference type="GO" id="GO:0004852">
    <property type="term" value="F:uroporphyrinogen-III synthase activity"/>
    <property type="evidence" value="ECO:0007669"/>
    <property type="project" value="UniProtKB-EC"/>
</dbReference>
<name>A0ABU8BSQ1_9RHOB</name>
<dbReference type="RefSeq" id="WP_335420984.1">
    <property type="nucleotide sequence ID" value="NZ_JBALHR010000003.1"/>
</dbReference>
<proteinExistence type="predicted"/>
<sequence>MVRQSRAPVVILTRPAAQSARFTADLLARWPGLRVITSPVIAPEFLPLADLPPVSAVIFTSETGVAAMAQRRADLPDRAYCVGARTAAAAQAAGFDTRSADGDAEALFRLIVTHEPRPGPLLHLCGEDRRGDLAERLTHAGYQAGAQVVYAQRALPLGPQARAALAGADPVLLPVFSPRSARILAQELQAPAPRAPYGIAAISAAAAAPFASLPPNRLKIAERPDAAAMLDACVAVLNGLPWVEPWETNV</sequence>
<evidence type="ECO:0000313" key="3">
    <source>
        <dbReference type="Proteomes" id="UP001431963"/>
    </source>
</evidence>
<evidence type="ECO:0000259" key="1">
    <source>
        <dbReference type="Pfam" id="PF02602"/>
    </source>
</evidence>